<dbReference type="PIRSF" id="PIRSF006232">
    <property type="entry name" value="Pirin"/>
    <property type="match status" value="1"/>
</dbReference>
<dbReference type="Gene3D" id="2.60.120.10">
    <property type="entry name" value="Jelly Rolls"/>
    <property type="match status" value="2"/>
</dbReference>
<proteinExistence type="inferred from homology"/>
<feature type="domain" description="Pirin C-terminal" evidence="5">
    <location>
        <begin position="176"/>
        <end position="273"/>
    </location>
</feature>
<feature type="domain" description="Pirin N-terminal" evidence="4">
    <location>
        <begin position="17"/>
        <end position="123"/>
    </location>
</feature>
<comment type="cofactor">
    <cofactor evidence="2">
        <name>Fe cation</name>
        <dbReference type="ChEBI" id="CHEBI:24875"/>
    </cofactor>
    <text evidence="2">Binds 1 Fe cation per subunit.</text>
</comment>
<keyword evidence="7" id="KW-1185">Reference proteome</keyword>
<keyword evidence="2" id="KW-0479">Metal-binding</keyword>
<evidence type="ECO:0000256" key="2">
    <source>
        <dbReference type="PIRSR" id="PIRSR006232-1"/>
    </source>
</evidence>
<evidence type="ECO:0000313" key="6">
    <source>
        <dbReference type="EMBL" id="ROP83357.1"/>
    </source>
</evidence>
<dbReference type="Proteomes" id="UP000278222">
    <property type="component" value="Unassembled WGS sequence"/>
</dbReference>
<dbReference type="Pfam" id="PF05726">
    <property type="entry name" value="Pirin_C"/>
    <property type="match status" value="1"/>
</dbReference>
<comment type="similarity">
    <text evidence="1 3">Belongs to the pirin family.</text>
</comment>
<dbReference type="GO" id="GO:0046872">
    <property type="term" value="F:metal ion binding"/>
    <property type="evidence" value="ECO:0007669"/>
    <property type="project" value="UniProtKB-KW"/>
</dbReference>
<evidence type="ECO:0008006" key="8">
    <source>
        <dbReference type="Google" id="ProtNLM"/>
    </source>
</evidence>
<dbReference type="RefSeq" id="WP_123694526.1">
    <property type="nucleotide sequence ID" value="NZ_AP019700.1"/>
</dbReference>
<dbReference type="PANTHER" id="PTHR13903">
    <property type="entry name" value="PIRIN-RELATED"/>
    <property type="match status" value="1"/>
</dbReference>
<keyword evidence="2" id="KW-0408">Iron</keyword>
<dbReference type="InterPro" id="IPR012093">
    <property type="entry name" value="Pirin"/>
</dbReference>
<dbReference type="AlphaFoldDB" id="A0A3N1KVS7"/>
<gene>
    <name evidence="6" type="ORF">EDC65_4891</name>
</gene>
<protein>
    <recommendedName>
        <fullName evidence="8">Pirin family protein</fullName>
    </recommendedName>
</protein>
<evidence type="ECO:0000259" key="4">
    <source>
        <dbReference type="Pfam" id="PF02678"/>
    </source>
</evidence>
<dbReference type="InterPro" id="IPR011051">
    <property type="entry name" value="RmlC_Cupin_sf"/>
</dbReference>
<feature type="binding site" evidence="2">
    <location>
        <position position="58"/>
    </location>
    <ligand>
        <name>Fe cation</name>
        <dbReference type="ChEBI" id="CHEBI:24875"/>
    </ligand>
</feature>
<comment type="caution">
    <text evidence="6">The sequence shown here is derived from an EMBL/GenBank/DDBJ whole genome shotgun (WGS) entry which is preliminary data.</text>
</comment>
<name>A0A3N1KVS7_9PROT</name>
<dbReference type="CDD" id="cd02909">
    <property type="entry name" value="cupin_pirin_N"/>
    <property type="match status" value="1"/>
</dbReference>
<feature type="binding site" evidence="2">
    <location>
        <position position="104"/>
    </location>
    <ligand>
        <name>Fe cation</name>
        <dbReference type="ChEBI" id="CHEBI:24875"/>
    </ligand>
</feature>
<accession>A0A3N1KVS7</accession>
<feature type="binding site" evidence="2">
    <location>
        <position position="60"/>
    </location>
    <ligand>
        <name>Fe cation</name>
        <dbReference type="ChEBI" id="CHEBI:24875"/>
    </ligand>
</feature>
<dbReference type="InterPro" id="IPR014710">
    <property type="entry name" value="RmlC-like_jellyroll"/>
</dbReference>
<evidence type="ECO:0000313" key="7">
    <source>
        <dbReference type="Proteomes" id="UP000278222"/>
    </source>
</evidence>
<dbReference type="PANTHER" id="PTHR13903:SF8">
    <property type="entry name" value="PIRIN"/>
    <property type="match status" value="1"/>
</dbReference>
<evidence type="ECO:0000256" key="1">
    <source>
        <dbReference type="ARBA" id="ARBA00008416"/>
    </source>
</evidence>
<evidence type="ECO:0000259" key="5">
    <source>
        <dbReference type="Pfam" id="PF05726"/>
    </source>
</evidence>
<evidence type="ECO:0000256" key="3">
    <source>
        <dbReference type="RuleBase" id="RU003457"/>
    </source>
</evidence>
<dbReference type="Pfam" id="PF02678">
    <property type="entry name" value="Pirin"/>
    <property type="match status" value="1"/>
</dbReference>
<sequence>MIEIVIDQRRRDIGGGFEVGRVLPFAKRRMVGPFVFFDEMGPADFQPGLPQSMDVRPHPHIGLSTVTYLFAGEIMHRDSLGTEAAIRPAEVNWMTAGRGITHSERFEKARAVGGPLHGIQAWVALPREHEETDPAFAHYGQDALPTFEEGGVQGRLIAGRALGLEAQVQTHSPIFYLHWTLDAGATAALPDDHAERAVYVVSGAVEVGGQAVAAGQMAVLTPGVPAAIRATRPAVVMALGGEPLGERFIEWNFVSSSKERIEQAKADWRAGRMKLPDLDDKEFIPLP</sequence>
<feature type="binding site" evidence="2">
    <location>
        <position position="102"/>
    </location>
    <ligand>
        <name>Fe cation</name>
        <dbReference type="ChEBI" id="CHEBI:24875"/>
    </ligand>
</feature>
<dbReference type="OrthoDB" id="9780903at2"/>
<dbReference type="InterPro" id="IPR008778">
    <property type="entry name" value="Pirin_C_dom"/>
</dbReference>
<dbReference type="CDD" id="cd02247">
    <property type="entry name" value="cupin_pirin_C"/>
    <property type="match status" value="1"/>
</dbReference>
<organism evidence="6 7">
    <name type="scientific">Stella humosa</name>
    <dbReference type="NCBI Taxonomy" id="94"/>
    <lineage>
        <taxon>Bacteria</taxon>
        <taxon>Pseudomonadati</taxon>
        <taxon>Pseudomonadota</taxon>
        <taxon>Alphaproteobacteria</taxon>
        <taxon>Rhodospirillales</taxon>
        <taxon>Stellaceae</taxon>
        <taxon>Stella</taxon>
    </lineage>
</organism>
<dbReference type="SUPFAM" id="SSF51182">
    <property type="entry name" value="RmlC-like cupins"/>
    <property type="match status" value="1"/>
</dbReference>
<dbReference type="InterPro" id="IPR003829">
    <property type="entry name" value="Pirin_N_dom"/>
</dbReference>
<dbReference type="EMBL" id="RJKX01000017">
    <property type="protein sequence ID" value="ROP83357.1"/>
    <property type="molecule type" value="Genomic_DNA"/>
</dbReference>
<reference evidence="6 7" key="1">
    <citation type="submission" date="2018-11" db="EMBL/GenBank/DDBJ databases">
        <title>Genomic Encyclopedia of Type Strains, Phase IV (KMG-IV): sequencing the most valuable type-strain genomes for metagenomic binning, comparative biology and taxonomic classification.</title>
        <authorList>
            <person name="Goeker M."/>
        </authorList>
    </citation>
    <scope>NUCLEOTIDE SEQUENCE [LARGE SCALE GENOMIC DNA]</scope>
    <source>
        <strain evidence="6 7">DSM 5900</strain>
    </source>
</reference>